<sequence length="182" mass="19234">MLTTASVHTLTAEELLERPIDVEVEPAKEELLDTPIFDLSIAKLPLSTDASALPMPAAPSDVTATAMQISDFLKLTLDKISNIARAPMDESTPIQPAVMDSETMTSEPAVMDSETMTSDPMLTDIPEESTVDQSTSMDVASVEPATTIPPTAPAVDPRIYLATPAVLPGPPIIATIAAARYS</sequence>
<proteinExistence type="predicted"/>
<evidence type="ECO:0000313" key="2">
    <source>
        <dbReference type="WBParaSite" id="nRc.2.0.1.t29032-RA"/>
    </source>
</evidence>
<dbReference type="Proteomes" id="UP000887565">
    <property type="component" value="Unplaced"/>
</dbReference>
<name>A0A915JT79_ROMCU</name>
<organism evidence="1 2">
    <name type="scientific">Romanomermis culicivorax</name>
    <name type="common">Nematode worm</name>
    <dbReference type="NCBI Taxonomy" id="13658"/>
    <lineage>
        <taxon>Eukaryota</taxon>
        <taxon>Metazoa</taxon>
        <taxon>Ecdysozoa</taxon>
        <taxon>Nematoda</taxon>
        <taxon>Enoplea</taxon>
        <taxon>Dorylaimia</taxon>
        <taxon>Mermithida</taxon>
        <taxon>Mermithoidea</taxon>
        <taxon>Mermithidae</taxon>
        <taxon>Romanomermis</taxon>
    </lineage>
</organism>
<protein>
    <submittedName>
        <fullName evidence="2">Uncharacterized protein</fullName>
    </submittedName>
</protein>
<accession>A0A915JT79</accession>
<evidence type="ECO:0000313" key="1">
    <source>
        <dbReference type="Proteomes" id="UP000887565"/>
    </source>
</evidence>
<dbReference type="AlphaFoldDB" id="A0A915JT79"/>
<keyword evidence="1" id="KW-1185">Reference proteome</keyword>
<reference evidence="2" key="1">
    <citation type="submission" date="2022-11" db="UniProtKB">
        <authorList>
            <consortium name="WormBaseParasite"/>
        </authorList>
    </citation>
    <scope>IDENTIFICATION</scope>
</reference>
<dbReference type="WBParaSite" id="nRc.2.0.1.t29032-RA">
    <property type="protein sequence ID" value="nRc.2.0.1.t29032-RA"/>
    <property type="gene ID" value="nRc.2.0.1.g29032"/>
</dbReference>